<comment type="caution">
    <text evidence="3">The sequence shown here is derived from an EMBL/GenBank/DDBJ whole genome shotgun (WGS) entry which is preliminary data.</text>
</comment>
<evidence type="ECO:0000259" key="2">
    <source>
        <dbReference type="PROSITE" id="PS51457"/>
    </source>
</evidence>
<feature type="compositionally biased region" description="Polar residues" evidence="1">
    <location>
        <begin position="79"/>
        <end position="89"/>
    </location>
</feature>
<organism evidence="3 4">
    <name type="scientific">Daphnia magna</name>
    <dbReference type="NCBI Taxonomy" id="35525"/>
    <lineage>
        <taxon>Eukaryota</taxon>
        <taxon>Metazoa</taxon>
        <taxon>Ecdysozoa</taxon>
        <taxon>Arthropoda</taxon>
        <taxon>Crustacea</taxon>
        <taxon>Branchiopoda</taxon>
        <taxon>Diplostraca</taxon>
        <taxon>Cladocera</taxon>
        <taxon>Anomopoda</taxon>
        <taxon>Daphniidae</taxon>
        <taxon>Daphnia</taxon>
    </lineage>
</organism>
<feature type="region of interest" description="Disordered" evidence="1">
    <location>
        <begin position="457"/>
        <end position="519"/>
    </location>
</feature>
<sequence>MFYFLEMEKSSKHASLPLVLFEFSDNFNDSVFGVGTLSSIFKPPLPDSLSESVLVVHSWISDNEQLTIRWHKRTKNNWNDKIYGSNSTEGPDDEFRSGRPLMLSEDKDFLKKNLLQFKKKSLSKDVTQHSNNASKGKRSTTSKPNTTTSSSAAIATKSKPLSLNQTAREDDDHTKKTRSRRHLDFYQAESAACIGGKENDEDQTTSTSLEKDDSARIKRRLEQENDELKKKVARLESEKEEERKILNGQITELEIQLNTLEDVCKEKTNDVSGLNDTLEKMHSDQLLPTVLIQHITGLIDVIKADSEKRQAELSRLQSMKLTTVPASAVSTPCSSPHATPSKRLVKRDGDVFIDRDALKNAVAYGSTANTDHNLNLMINTILDAFFTQSQLAGYSLSGKACPNMKGSKPKPKIPSNIIQALKNFVRRNWKEWYKLVPTDKAINSGVGAKLRSCHTAAKNKRKKSSLTKQPLFIGDNDSEDDNGNSKDGVDDNEDNISVRSSDFENEDSSSQAAEENDVI</sequence>
<evidence type="ECO:0000313" key="3">
    <source>
        <dbReference type="EMBL" id="KAK4045580.1"/>
    </source>
</evidence>
<feature type="domain" description="BEN" evidence="2">
    <location>
        <begin position="348"/>
        <end position="464"/>
    </location>
</feature>
<dbReference type="Proteomes" id="UP001234178">
    <property type="component" value="Unassembled WGS sequence"/>
</dbReference>
<accession>A0ABR0BAH3</accession>
<name>A0ABR0BAH3_9CRUS</name>
<gene>
    <name evidence="3" type="ORF">OUZ56_033226</name>
</gene>
<feature type="region of interest" description="Disordered" evidence="1">
    <location>
        <begin position="121"/>
        <end position="217"/>
    </location>
</feature>
<evidence type="ECO:0000256" key="1">
    <source>
        <dbReference type="SAM" id="MobiDB-lite"/>
    </source>
</evidence>
<reference evidence="3 4" key="1">
    <citation type="journal article" date="2023" name="Nucleic Acids Res.">
        <title>The hologenome of Daphnia magna reveals possible DNA methylation and microbiome-mediated evolution of the host genome.</title>
        <authorList>
            <person name="Chaturvedi A."/>
            <person name="Li X."/>
            <person name="Dhandapani V."/>
            <person name="Marshall H."/>
            <person name="Kissane S."/>
            <person name="Cuenca-Cambronero M."/>
            <person name="Asole G."/>
            <person name="Calvet F."/>
            <person name="Ruiz-Romero M."/>
            <person name="Marangio P."/>
            <person name="Guigo R."/>
            <person name="Rago D."/>
            <person name="Mirbahai L."/>
            <person name="Eastwood N."/>
            <person name="Colbourne J.K."/>
            <person name="Zhou J."/>
            <person name="Mallon E."/>
            <person name="Orsini L."/>
        </authorList>
    </citation>
    <scope>NUCLEOTIDE SEQUENCE [LARGE SCALE GENOMIC DNA]</scope>
    <source>
        <strain evidence="3">LRV0_1</strain>
    </source>
</reference>
<feature type="region of interest" description="Disordered" evidence="1">
    <location>
        <begin position="79"/>
        <end position="99"/>
    </location>
</feature>
<keyword evidence="4" id="KW-1185">Reference proteome</keyword>
<feature type="compositionally biased region" description="Low complexity" evidence="1">
    <location>
        <begin position="141"/>
        <end position="159"/>
    </location>
</feature>
<protein>
    <recommendedName>
        <fullName evidence="2">BEN domain-containing protein</fullName>
    </recommendedName>
</protein>
<evidence type="ECO:0000313" key="4">
    <source>
        <dbReference type="Proteomes" id="UP001234178"/>
    </source>
</evidence>
<dbReference type="InterPro" id="IPR018379">
    <property type="entry name" value="BEN_domain"/>
</dbReference>
<dbReference type="EMBL" id="JAOYFB010000045">
    <property type="protein sequence ID" value="KAK4045580.1"/>
    <property type="molecule type" value="Genomic_DNA"/>
</dbReference>
<proteinExistence type="predicted"/>
<dbReference type="PROSITE" id="PS51457">
    <property type="entry name" value="BEN"/>
    <property type="match status" value="1"/>
</dbReference>
<dbReference type="Pfam" id="PF10523">
    <property type="entry name" value="BEN"/>
    <property type="match status" value="1"/>
</dbReference>
<dbReference type="Gene3D" id="1.10.10.2590">
    <property type="entry name" value="BEN domain"/>
    <property type="match status" value="1"/>
</dbReference>